<keyword evidence="3" id="KW-1185">Reference proteome</keyword>
<organism evidence="2 3">
    <name type="scientific">Stylosanthes scabra</name>
    <dbReference type="NCBI Taxonomy" id="79078"/>
    <lineage>
        <taxon>Eukaryota</taxon>
        <taxon>Viridiplantae</taxon>
        <taxon>Streptophyta</taxon>
        <taxon>Embryophyta</taxon>
        <taxon>Tracheophyta</taxon>
        <taxon>Spermatophyta</taxon>
        <taxon>Magnoliopsida</taxon>
        <taxon>eudicotyledons</taxon>
        <taxon>Gunneridae</taxon>
        <taxon>Pentapetalae</taxon>
        <taxon>rosids</taxon>
        <taxon>fabids</taxon>
        <taxon>Fabales</taxon>
        <taxon>Fabaceae</taxon>
        <taxon>Papilionoideae</taxon>
        <taxon>50 kb inversion clade</taxon>
        <taxon>dalbergioids sensu lato</taxon>
        <taxon>Dalbergieae</taxon>
        <taxon>Pterocarpus clade</taxon>
        <taxon>Stylosanthes</taxon>
    </lineage>
</organism>
<evidence type="ECO:0000313" key="3">
    <source>
        <dbReference type="Proteomes" id="UP001341840"/>
    </source>
</evidence>
<evidence type="ECO:0000256" key="1">
    <source>
        <dbReference type="SAM" id="MobiDB-lite"/>
    </source>
</evidence>
<protein>
    <submittedName>
        <fullName evidence="2">Uncharacterized protein</fullName>
    </submittedName>
</protein>
<proteinExistence type="predicted"/>
<dbReference type="EMBL" id="JASCZI010151851">
    <property type="protein sequence ID" value="MED6174664.1"/>
    <property type="molecule type" value="Genomic_DNA"/>
</dbReference>
<accession>A0ABU6VMB4</accession>
<reference evidence="2 3" key="1">
    <citation type="journal article" date="2023" name="Plants (Basel)">
        <title>Bridging the Gap: Combining Genomics and Transcriptomics Approaches to Understand Stylosanthes scabra, an Orphan Legume from the Brazilian Caatinga.</title>
        <authorList>
            <person name="Ferreira-Neto J.R.C."/>
            <person name="da Silva M.D."/>
            <person name="Binneck E."/>
            <person name="de Melo N.F."/>
            <person name="da Silva R.H."/>
            <person name="de Melo A.L.T.M."/>
            <person name="Pandolfi V."/>
            <person name="Bustamante F.O."/>
            <person name="Brasileiro-Vidal A.C."/>
            <person name="Benko-Iseppon A.M."/>
        </authorList>
    </citation>
    <scope>NUCLEOTIDE SEQUENCE [LARGE SCALE GENOMIC DNA]</scope>
    <source>
        <tissue evidence="2">Leaves</tissue>
    </source>
</reference>
<sequence>MEPVGGSPETTEERSSAVARARRSSRKKRSVGLGCVNTKQRDGLAPVRRSNRRGSCGGDEQQRSGRQA</sequence>
<dbReference type="Proteomes" id="UP001341840">
    <property type="component" value="Unassembled WGS sequence"/>
</dbReference>
<gene>
    <name evidence="2" type="ORF">PIB30_071158</name>
</gene>
<feature type="region of interest" description="Disordered" evidence="1">
    <location>
        <begin position="1"/>
        <end position="68"/>
    </location>
</feature>
<evidence type="ECO:0000313" key="2">
    <source>
        <dbReference type="EMBL" id="MED6174664.1"/>
    </source>
</evidence>
<name>A0ABU6VMB4_9FABA</name>
<feature type="compositionally biased region" description="Basic residues" evidence="1">
    <location>
        <begin position="20"/>
        <end position="30"/>
    </location>
</feature>
<comment type="caution">
    <text evidence="2">The sequence shown here is derived from an EMBL/GenBank/DDBJ whole genome shotgun (WGS) entry which is preliminary data.</text>
</comment>